<evidence type="ECO:0000256" key="3">
    <source>
        <dbReference type="ARBA" id="ARBA00007171"/>
    </source>
</evidence>
<evidence type="ECO:0000256" key="7">
    <source>
        <dbReference type="ARBA" id="ARBA00022984"/>
    </source>
</evidence>
<keyword evidence="10" id="KW-0961">Cell wall biogenesis/degradation</keyword>
<dbReference type="RefSeq" id="WP_257497735.1">
    <property type="nucleotide sequence ID" value="NZ_JANKBI010000006.1"/>
</dbReference>
<accession>A0AB73T2Z0</accession>
<evidence type="ECO:0000256" key="6">
    <source>
        <dbReference type="ARBA" id="ARBA00022960"/>
    </source>
</evidence>
<keyword evidence="4" id="KW-1003">Cell membrane</keyword>
<evidence type="ECO:0000256" key="11">
    <source>
        <dbReference type="SAM" id="Phobius"/>
    </source>
</evidence>
<comment type="caution">
    <text evidence="14">The sequence shown here is derived from an EMBL/GenBank/DDBJ whole genome shotgun (WGS) entry which is preliminary data.</text>
</comment>
<feature type="transmembrane region" description="Helical" evidence="11">
    <location>
        <begin position="7"/>
        <end position="29"/>
    </location>
</feature>
<dbReference type="GO" id="GO:0071972">
    <property type="term" value="F:peptidoglycan L,D-transpeptidase activity"/>
    <property type="evidence" value="ECO:0007669"/>
    <property type="project" value="TreeGrafter"/>
</dbReference>
<comment type="subcellular location">
    <subcellularLocation>
        <location evidence="2">Cell membrane</location>
    </subcellularLocation>
    <subcellularLocation>
        <location evidence="1">Membrane</location>
        <topology evidence="1">Single-pass membrane protein</topology>
    </subcellularLocation>
</comment>
<evidence type="ECO:0000259" key="13">
    <source>
        <dbReference type="Pfam" id="PF03717"/>
    </source>
</evidence>
<dbReference type="SUPFAM" id="SSF56519">
    <property type="entry name" value="Penicillin binding protein dimerisation domain"/>
    <property type="match status" value="1"/>
</dbReference>
<keyword evidence="7" id="KW-0573">Peptidoglycan synthesis</keyword>
<evidence type="ECO:0000313" key="15">
    <source>
        <dbReference type="Proteomes" id="UP000245412"/>
    </source>
</evidence>
<dbReference type="GO" id="GO:0008658">
    <property type="term" value="F:penicillin binding"/>
    <property type="evidence" value="ECO:0007669"/>
    <property type="project" value="InterPro"/>
</dbReference>
<dbReference type="Pfam" id="PF00905">
    <property type="entry name" value="Transpeptidase"/>
    <property type="match status" value="1"/>
</dbReference>
<dbReference type="SUPFAM" id="SSF56601">
    <property type="entry name" value="beta-lactamase/transpeptidase-like"/>
    <property type="match status" value="1"/>
</dbReference>
<dbReference type="GO" id="GO:0005886">
    <property type="term" value="C:plasma membrane"/>
    <property type="evidence" value="ECO:0007669"/>
    <property type="project" value="UniProtKB-SubCell"/>
</dbReference>
<reference evidence="14 15" key="1">
    <citation type="submission" date="2018-05" db="EMBL/GenBank/DDBJ databases">
        <authorList>
            <person name="Goeker M."/>
            <person name="Huntemann M."/>
            <person name="Clum A."/>
            <person name="Pillay M."/>
            <person name="Palaniappan K."/>
            <person name="Varghese N."/>
            <person name="Mikhailova N."/>
            <person name="Stamatis D."/>
            <person name="Reddy T."/>
            <person name="Daum C."/>
            <person name="Shapiro N."/>
            <person name="Ivanova N."/>
            <person name="Kyrpides N."/>
            <person name="Woyke T."/>
        </authorList>
    </citation>
    <scope>NUCLEOTIDE SEQUENCE [LARGE SCALE GENOMIC DNA]</scope>
    <source>
        <strain evidence="14 15">DSM 26524</strain>
    </source>
</reference>
<feature type="domain" description="Penicillin-binding protein transpeptidase" evidence="12">
    <location>
        <begin position="608"/>
        <end position="912"/>
    </location>
</feature>
<dbReference type="PANTHER" id="PTHR30627">
    <property type="entry name" value="PEPTIDOGLYCAN D,D-TRANSPEPTIDASE"/>
    <property type="match status" value="1"/>
</dbReference>
<dbReference type="InterPro" id="IPR001460">
    <property type="entry name" value="PCN-bd_Tpept"/>
</dbReference>
<proteinExistence type="inferred from homology"/>
<dbReference type="AlphaFoldDB" id="A0AB73T2Z0"/>
<dbReference type="PANTHER" id="PTHR30627:SF2">
    <property type="entry name" value="PEPTIDOGLYCAN D,D-TRANSPEPTIDASE MRDA"/>
    <property type="match status" value="1"/>
</dbReference>
<protein>
    <submittedName>
        <fullName evidence="14">Penicillin-binding protein 2</fullName>
    </submittedName>
</protein>
<dbReference type="GO" id="GO:0071555">
    <property type="term" value="P:cell wall organization"/>
    <property type="evidence" value="ECO:0007669"/>
    <property type="project" value="UniProtKB-KW"/>
</dbReference>
<keyword evidence="6" id="KW-0133">Cell shape</keyword>
<sequence length="940" mass="104540">MKIKKGISRLAILAGLFTIMGSILIFRLYQLQIIEGKSYEENFELRIKKTLTEKAVRGNIYDCSGELLAGNRLVSTITIEDNGTYETDRERQLTLNGTIYRVMKLLKEQGEELINELKIEPGQDGGYRYLAEGTALARFKADIYGKAYIEDMTSQEADMDADEMIKYLKSEDMYSLYSEGGRPYTDKEYAEYGLPGKMTEEEELAVIGVRYMLSLNSYRKYLPVTIAREISEKTAAAVMENKAVLQGIDVSEEWMRVYNGGDAFGHILGYTGVISAEEMESTRKRGEDPAADDIVGKTGIEYYMDEWLQGRDGIKEVYVNNTGKVLQEGEIIREESPGGDVTLSIDKELQEAVYQILEQRIAGILIQNIIDARSFDVTSVADASDIKIPVYDVYYALFDNDVIDMDRMGEDGASALETELNARITGKTALEAGRIRTALENEKADYGSMPEELQIYLTYMLDDFLEWEEDRLDKSDGIYRAWQQGKQTDIRELLMRGIEKGWFAAGGADEGDKYLTGGELYALFLDETLEGLENDKGFRKLVCRQMILSDGISPSEVCRLLYEQGELEEDEDYGRLLSGGISPYDFIIAKIASLQITPGQLALAPCSGSAVITDVNTGKVLACVSYPGYDSSRLANEMDTDYYYKLYHDKSAPFYNKATQQLTAPGSTFKPVTVIEGLQEGMIDYHTALECDGVFDKVEPHLKCWNWSGHGLITGAADALKNSCNDYLCEISYRMGMSGREEFSDDQALEYIQKYASLFDLDKESGIEITESSPQISDHYGIPSAIGQGTHNYSTSQLARYVTTLANQGTSYKLSLIEEAGTQQAPRIESRIDLPPEVWDTVKEGMEEFASSASYLGELNIRTAGKSGTAQESDIRPDHALFVGYAPADAPKIAAAVRIANGYTSGNAVAAAADMFKYYFEGDESVLNSKASQASTVRTD</sequence>
<evidence type="ECO:0000256" key="9">
    <source>
        <dbReference type="ARBA" id="ARBA00023136"/>
    </source>
</evidence>
<evidence type="ECO:0000256" key="4">
    <source>
        <dbReference type="ARBA" id="ARBA00022475"/>
    </source>
</evidence>
<dbReference type="InterPro" id="IPR036138">
    <property type="entry name" value="PBP_dimer_sf"/>
</dbReference>
<evidence type="ECO:0000313" key="14">
    <source>
        <dbReference type="EMBL" id="PWJ74698.1"/>
    </source>
</evidence>
<dbReference type="Proteomes" id="UP000245412">
    <property type="component" value="Unassembled WGS sequence"/>
</dbReference>
<evidence type="ECO:0000256" key="2">
    <source>
        <dbReference type="ARBA" id="ARBA00004236"/>
    </source>
</evidence>
<keyword evidence="8 11" id="KW-1133">Transmembrane helix</keyword>
<evidence type="ECO:0000256" key="8">
    <source>
        <dbReference type="ARBA" id="ARBA00022989"/>
    </source>
</evidence>
<feature type="domain" description="Penicillin-binding protein dimerisation" evidence="13">
    <location>
        <begin position="53"/>
        <end position="328"/>
    </location>
</feature>
<evidence type="ECO:0000256" key="1">
    <source>
        <dbReference type="ARBA" id="ARBA00004167"/>
    </source>
</evidence>
<dbReference type="GO" id="GO:0008360">
    <property type="term" value="P:regulation of cell shape"/>
    <property type="evidence" value="ECO:0007669"/>
    <property type="project" value="UniProtKB-KW"/>
</dbReference>
<evidence type="ECO:0000259" key="12">
    <source>
        <dbReference type="Pfam" id="PF00905"/>
    </source>
</evidence>
<dbReference type="EMBL" id="QGGY01000008">
    <property type="protein sequence ID" value="PWJ74698.1"/>
    <property type="molecule type" value="Genomic_DNA"/>
</dbReference>
<dbReference type="InterPro" id="IPR050515">
    <property type="entry name" value="Beta-lactam/transpept"/>
</dbReference>
<keyword evidence="9 11" id="KW-0472">Membrane</keyword>
<dbReference type="Gene3D" id="3.90.1310.10">
    <property type="entry name" value="Penicillin-binding protein 2a (Domain 2)"/>
    <property type="match status" value="1"/>
</dbReference>
<evidence type="ECO:0000256" key="5">
    <source>
        <dbReference type="ARBA" id="ARBA00022692"/>
    </source>
</evidence>
<keyword evidence="5 11" id="KW-0812">Transmembrane</keyword>
<evidence type="ECO:0000256" key="10">
    <source>
        <dbReference type="ARBA" id="ARBA00023316"/>
    </source>
</evidence>
<organism evidence="14 15">
    <name type="scientific">Murimonas intestini</name>
    <dbReference type="NCBI Taxonomy" id="1337051"/>
    <lineage>
        <taxon>Bacteria</taxon>
        <taxon>Bacillati</taxon>
        <taxon>Bacillota</taxon>
        <taxon>Clostridia</taxon>
        <taxon>Lachnospirales</taxon>
        <taxon>Lachnospiraceae</taxon>
        <taxon>Murimonas</taxon>
    </lineage>
</organism>
<gene>
    <name evidence="14" type="ORF">C7383_108128</name>
</gene>
<dbReference type="InterPro" id="IPR012338">
    <property type="entry name" value="Beta-lactam/transpept-like"/>
</dbReference>
<keyword evidence="15" id="KW-1185">Reference proteome</keyword>
<dbReference type="Pfam" id="PF03717">
    <property type="entry name" value="PBP_dimer"/>
    <property type="match status" value="1"/>
</dbReference>
<dbReference type="GO" id="GO:0009252">
    <property type="term" value="P:peptidoglycan biosynthetic process"/>
    <property type="evidence" value="ECO:0007669"/>
    <property type="project" value="UniProtKB-KW"/>
</dbReference>
<comment type="similarity">
    <text evidence="3">Belongs to the transpeptidase family.</text>
</comment>
<name>A0AB73T2Z0_9FIRM</name>
<dbReference type="Gene3D" id="3.40.710.10">
    <property type="entry name" value="DD-peptidase/beta-lactamase superfamily"/>
    <property type="match status" value="1"/>
</dbReference>
<dbReference type="InterPro" id="IPR005311">
    <property type="entry name" value="PBP_dimer"/>
</dbReference>